<dbReference type="PANTHER" id="PTHR33181">
    <property type="entry name" value="OS01G0778500 PROTEIN"/>
    <property type="match status" value="1"/>
</dbReference>
<sequence>MGDYWLRTVTIPFRRMWNVVVIRLHPKKRKRGTGMKKLYNDVVSCGYEDVHVMWSMLQQPAFPLDSPKGGRTLYGNYTLAEVYDS</sequence>
<evidence type="ECO:0000313" key="1">
    <source>
        <dbReference type="EMBL" id="CAK9879782.1"/>
    </source>
</evidence>
<dbReference type="Proteomes" id="UP001497522">
    <property type="component" value="Chromosome 7"/>
</dbReference>
<protein>
    <submittedName>
        <fullName evidence="1">Uncharacterized protein</fullName>
    </submittedName>
</protein>
<accession>A0ABP1BV79</accession>
<dbReference type="PANTHER" id="PTHR33181:SF59">
    <property type="entry name" value="OVATE FAMILY PROTEIN"/>
    <property type="match status" value="1"/>
</dbReference>
<reference evidence="1" key="1">
    <citation type="submission" date="2024-03" db="EMBL/GenBank/DDBJ databases">
        <authorList>
            <consortium name="ELIXIR-Norway"/>
            <consortium name="Elixir Norway"/>
        </authorList>
    </citation>
    <scope>NUCLEOTIDE SEQUENCE</scope>
</reference>
<name>A0ABP1BV79_9BRYO</name>
<proteinExistence type="predicted"/>
<dbReference type="EMBL" id="OZ023708">
    <property type="protein sequence ID" value="CAK9879782.1"/>
    <property type="molecule type" value="Genomic_DNA"/>
</dbReference>
<evidence type="ECO:0000313" key="2">
    <source>
        <dbReference type="Proteomes" id="UP001497522"/>
    </source>
</evidence>
<keyword evidence="2" id="KW-1185">Reference proteome</keyword>
<organism evidence="1 2">
    <name type="scientific">Sphagnum jensenii</name>
    <dbReference type="NCBI Taxonomy" id="128206"/>
    <lineage>
        <taxon>Eukaryota</taxon>
        <taxon>Viridiplantae</taxon>
        <taxon>Streptophyta</taxon>
        <taxon>Embryophyta</taxon>
        <taxon>Bryophyta</taxon>
        <taxon>Sphagnophytina</taxon>
        <taxon>Sphagnopsida</taxon>
        <taxon>Sphagnales</taxon>
        <taxon>Sphagnaceae</taxon>
        <taxon>Sphagnum</taxon>
    </lineage>
</organism>
<gene>
    <name evidence="1" type="ORF">CSSPJE1EN2_LOCUS21271</name>
</gene>